<dbReference type="InterPro" id="IPR012944">
    <property type="entry name" value="SusD_RagB_dom"/>
</dbReference>
<dbReference type="Pfam" id="PF14322">
    <property type="entry name" value="SusD-like_3"/>
    <property type="match status" value="1"/>
</dbReference>
<evidence type="ECO:0000256" key="2">
    <source>
        <dbReference type="ARBA" id="ARBA00006275"/>
    </source>
</evidence>
<evidence type="ECO:0000256" key="4">
    <source>
        <dbReference type="ARBA" id="ARBA00023136"/>
    </source>
</evidence>
<keyword evidence="4" id="KW-0472">Membrane</keyword>
<keyword evidence="3" id="KW-0732">Signal</keyword>
<dbReference type="PROSITE" id="PS51257">
    <property type="entry name" value="PROKAR_LIPOPROTEIN"/>
    <property type="match status" value="1"/>
</dbReference>
<dbReference type="RefSeq" id="WP_381501323.1">
    <property type="nucleotide sequence ID" value="NZ_JBHUOM010000006.1"/>
</dbReference>
<sequence>MNTFFRAILCGVLCLAVSACDKPISEFLDKAPGVDVTESTIFSSRPQLETFIAGTYRIGLHSIFTYNDANLIPTSRTFCINAPITDEAECEATFMHPEQWNAGNVTSATTLVANEDYRYFIRWTAIRDCNIILEWLNDVPNLDETYKNQVIGEVKFIRALNYSEMLKRYGGVPIIDKRFLLTDNFRVKRNTIEEVVNFIVKDCDDAVAKLPATYTSNFRGRVTKTAAQMLKSRTLLYAASPLFNTATPYLSLGADNKLICYGNQDNNRWQLAADAAKAVLDLAPAGNFALITDKGVDKNYKFAWEQNDNAEIVLAEKTYPSRARTQFPWYGQQPVSIVGAWGGISVIHNFVRKYEKKDGTPQTWPGGNDLMQKYSELDPRFAQTVGYNGSYYDKDAPLLETFQGGRHATDCDGGAWLKKLLPDALSASAGAVPNGIVFRLAEAYLNYAEALNEAQGPVPAAYDAVNTIRQRSGMPKLPTGLTKEQFRDRVRNERDIELAFEDHRLYDIRRWKIAENDGVMQGLFYGLKITKITGSTEFKYEPYVFETRTFLPRMYLHPFLNTEVYKGYLVQNPGY</sequence>
<evidence type="ECO:0000256" key="1">
    <source>
        <dbReference type="ARBA" id="ARBA00004442"/>
    </source>
</evidence>
<gene>
    <name evidence="8" type="ORF">ACFS25_13195</name>
</gene>
<evidence type="ECO:0000256" key="3">
    <source>
        <dbReference type="ARBA" id="ARBA00022729"/>
    </source>
</evidence>
<evidence type="ECO:0000256" key="5">
    <source>
        <dbReference type="ARBA" id="ARBA00023237"/>
    </source>
</evidence>
<dbReference type="InterPro" id="IPR011990">
    <property type="entry name" value="TPR-like_helical_dom_sf"/>
</dbReference>
<keyword evidence="9" id="KW-1185">Reference proteome</keyword>
<dbReference type="InterPro" id="IPR033985">
    <property type="entry name" value="SusD-like_N"/>
</dbReference>
<dbReference type="Pfam" id="PF07980">
    <property type="entry name" value="SusD_RagB"/>
    <property type="match status" value="1"/>
</dbReference>
<feature type="domain" description="SusD-like N-terminal" evidence="7">
    <location>
        <begin position="95"/>
        <end position="234"/>
    </location>
</feature>
<dbReference type="SUPFAM" id="SSF48452">
    <property type="entry name" value="TPR-like"/>
    <property type="match status" value="1"/>
</dbReference>
<reference evidence="9" key="1">
    <citation type="journal article" date="2019" name="Int. J. Syst. Evol. Microbiol.">
        <title>The Global Catalogue of Microorganisms (GCM) 10K type strain sequencing project: providing services to taxonomists for standard genome sequencing and annotation.</title>
        <authorList>
            <consortium name="The Broad Institute Genomics Platform"/>
            <consortium name="The Broad Institute Genome Sequencing Center for Infectious Disease"/>
            <person name="Wu L."/>
            <person name="Ma J."/>
        </authorList>
    </citation>
    <scope>NUCLEOTIDE SEQUENCE [LARGE SCALE GENOMIC DNA]</scope>
    <source>
        <strain evidence="9">KCTC 52490</strain>
    </source>
</reference>
<evidence type="ECO:0000313" key="8">
    <source>
        <dbReference type="EMBL" id="MFD2934745.1"/>
    </source>
</evidence>
<proteinExistence type="inferred from homology"/>
<organism evidence="8 9">
    <name type="scientific">Spirosoma flavum</name>
    <dbReference type="NCBI Taxonomy" id="2048557"/>
    <lineage>
        <taxon>Bacteria</taxon>
        <taxon>Pseudomonadati</taxon>
        <taxon>Bacteroidota</taxon>
        <taxon>Cytophagia</taxon>
        <taxon>Cytophagales</taxon>
        <taxon>Cytophagaceae</taxon>
        <taxon>Spirosoma</taxon>
    </lineage>
</organism>
<comment type="subcellular location">
    <subcellularLocation>
        <location evidence="1">Cell outer membrane</location>
    </subcellularLocation>
</comment>
<evidence type="ECO:0000259" key="7">
    <source>
        <dbReference type="Pfam" id="PF14322"/>
    </source>
</evidence>
<feature type="domain" description="RagB/SusD" evidence="6">
    <location>
        <begin position="339"/>
        <end position="575"/>
    </location>
</feature>
<comment type="caution">
    <text evidence="8">The sequence shown here is derived from an EMBL/GenBank/DDBJ whole genome shotgun (WGS) entry which is preliminary data.</text>
</comment>
<keyword evidence="5" id="KW-0998">Cell outer membrane</keyword>
<evidence type="ECO:0000259" key="6">
    <source>
        <dbReference type="Pfam" id="PF07980"/>
    </source>
</evidence>
<evidence type="ECO:0000313" key="9">
    <source>
        <dbReference type="Proteomes" id="UP001597512"/>
    </source>
</evidence>
<name>A0ABW6AKP6_9BACT</name>
<dbReference type="Proteomes" id="UP001597512">
    <property type="component" value="Unassembled WGS sequence"/>
</dbReference>
<comment type="similarity">
    <text evidence="2">Belongs to the SusD family.</text>
</comment>
<dbReference type="Gene3D" id="1.25.40.390">
    <property type="match status" value="1"/>
</dbReference>
<protein>
    <submittedName>
        <fullName evidence="8">RagB/SusD family nutrient uptake outer membrane protein</fullName>
    </submittedName>
</protein>
<dbReference type="EMBL" id="JBHUOM010000006">
    <property type="protein sequence ID" value="MFD2934745.1"/>
    <property type="molecule type" value="Genomic_DNA"/>
</dbReference>
<accession>A0ABW6AKP6</accession>